<comment type="subcellular location">
    <subcellularLocation>
        <location evidence="1">Membrane</location>
        <topology evidence="1">Multi-pass membrane protein</topology>
    </subcellularLocation>
</comment>
<evidence type="ECO:0000256" key="3">
    <source>
        <dbReference type="ARBA" id="ARBA00022989"/>
    </source>
</evidence>
<dbReference type="InterPro" id="IPR013717">
    <property type="entry name" value="PIG-P"/>
</dbReference>
<dbReference type="AlphaFoldDB" id="A0A834Y8A7"/>
<comment type="caution">
    <text evidence="7">The sequence shown here is derived from an EMBL/GenBank/DDBJ whole genome shotgun (WGS) entry which is preliminary data.</text>
</comment>
<dbReference type="Proteomes" id="UP000655225">
    <property type="component" value="Unassembled WGS sequence"/>
</dbReference>
<dbReference type="GO" id="GO:0016020">
    <property type="term" value="C:membrane"/>
    <property type="evidence" value="ECO:0007669"/>
    <property type="project" value="UniProtKB-SubCell"/>
</dbReference>
<feature type="transmembrane region" description="Helical" evidence="5">
    <location>
        <begin position="54"/>
        <end position="76"/>
    </location>
</feature>
<protein>
    <recommendedName>
        <fullName evidence="6">PIG-P domain-containing protein</fullName>
    </recommendedName>
</protein>
<keyword evidence="2 5" id="KW-0812">Transmembrane</keyword>
<evidence type="ECO:0000256" key="5">
    <source>
        <dbReference type="SAM" id="Phobius"/>
    </source>
</evidence>
<dbReference type="PANTHER" id="PTHR47681:SF3">
    <property type="entry name" value="PHOSPHATIDYLINOSITOL N-ACETYLGLUCOSAMINYLTRANSFERASE SUBUNIT P-RELATED"/>
    <property type="match status" value="1"/>
</dbReference>
<keyword evidence="8" id="KW-1185">Reference proteome</keyword>
<dbReference type="PANTHER" id="PTHR47681">
    <property type="entry name" value="PHOSPHATIDYLINOSITOL N-ACETYLGLUCOSAMINYLTRANSFERASE SUBUNIT P-RELATED"/>
    <property type="match status" value="1"/>
</dbReference>
<dbReference type="EMBL" id="JABCRI010000258">
    <property type="protein sequence ID" value="KAF8370118.1"/>
    <property type="molecule type" value="Genomic_DNA"/>
</dbReference>
<dbReference type="Pfam" id="PF08510">
    <property type="entry name" value="PIG-P"/>
    <property type="match status" value="1"/>
</dbReference>
<sequence length="307" mass="34018">MLKEETMTDFSALNSPKRILSLTKERATVSFPDSDDKVSGFAISEEHGPKPSEVYGFVGSISTVVTTGIFLVWAYVPEPWLHSVGITYYPSRSWNGMHLFMNINVGFVRTFRTLGLDANAEDEEFDPVDDNYSEKDSDEDVDTSVLNVVWGIGSAALLWCDLVVSNVGMLPFGSSDDVVFSRRAFNVFGPQWKGDELVGLLIFVGAELMVEVCLRTLETISGGYSLVYGKGWEWAGVMLRRYYSNPVQLRSLELCPVLSPVQFLVGSCGHVSSRCLDSSLNRFAKRAIIRHTATTGIDAGSYRARFV</sequence>
<dbReference type="OrthoDB" id="690928at2759"/>
<keyword evidence="3 5" id="KW-1133">Transmembrane helix</keyword>
<accession>A0A834Y8A7</accession>
<feature type="domain" description="PIG-P" evidence="6">
    <location>
        <begin position="52"/>
        <end position="95"/>
    </location>
</feature>
<keyword evidence="4 5" id="KW-0472">Membrane</keyword>
<evidence type="ECO:0000259" key="6">
    <source>
        <dbReference type="Pfam" id="PF08510"/>
    </source>
</evidence>
<evidence type="ECO:0000256" key="2">
    <source>
        <dbReference type="ARBA" id="ARBA00022692"/>
    </source>
</evidence>
<proteinExistence type="predicted"/>
<organism evidence="7 8">
    <name type="scientific">Tetracentron sinense</name>
    <name type="common">Spur-leaf</name>
    <dbReference type="NCBI Taxonomy" id="13715"/>
    <lineage>
        <taxon>Eukaryota</taxon>
        <taxon>Viridiplantae</taxon>
        <taxon>Streptophyta</taxon>
        <taxon>Embryophyta</taxon>
        <taxon>Tracheophyta</taxon>
        <taxon>Spermatophyta</taxon>
        <taxon>Magnoliopsida</taxon>
        <taxon>Trochodendrales</taxon>
        <taxon>Trochodendraceae</taxon>
        <taxon>Tetracentron</taxon>
    </lineage>
</organism>
<evidence type="ECO:0000256" key="4">
    <source>
        <dbReference type="ARBA" id="ARBA00023136"/>
    </source>
</evidence>
<evidence type="ECO:0000313" key="8">
    <source>
        <dbReference type="Proteomes" id="UP000655225"/>
    </source>
</evidence>
<evidence type="ECO:0000313" key="7">
    <source>
        <dbReference type="EMBL" id="KAF8370118.1"/>
    </source>
</evidence>
<gene>
    <name evidence="7" type="ORF">HHK36_031847</name>
</gene>
<name>A0A834Y8A7_TETSI</name>
<reference evidence="7 8" key="1">
    <citation type="submission" date="2020-04" db="EMBL/GenBank/DDBJ databases">
        <title>Plant Genome Project.</title>
        <authorList>
            <person name="Zhang R.-G."/>
        </authorList>
    </citation>
    <scope>NUCLEOTIDE SEQUENCE [LARGE SCALE GENOMIC DNA]</scope>
    <source>
        <strain evidence="7">YNK0</strain>
        <tissue evidence="7">Leaf</tissue>
    </source>
</reference>
<evidence type="ECO:0000256" key="1">
    <source>
        <dbReference type="ARBA" id="ARBA00004141"/>
    </source>
</evidence>